<dbReference type="PANTHER" id="PTHR13610:SF9">
    <property type="entry name" value="FI06469P"/>
    <property type="match status" value="1"/>
</dbReference>
<dbReference type="CDD" id="cd02440">
    <property type="entry name" value="AdoMet_MTases"/>
    <property type="match status" value="1"/>
</dbReference>
<dbReference type="InterPro" id="IPR026170">
    <property type="entry name" value="FAM173A/B"/>
</dbReference>
<evidence type="ECO:0008006" key="7">
    <source>
        <dbReference type="Google" id="ProtNLM"/>
    </source>
</evidence>
<proteinExistence type="predicted"/>
<dbReference type="AlphaFoldDB" id="A0AAN1T012"/>
<evidence type="ECO:0000256" key="4">
    <source>
        <dbReference type="SAM" id="Phobius"/>
    </source>
</evidence>
<evidence type="ECO:0000313" key="6">
    <source>
        <dbReference type="Proteomes" id="UP001319121"/>
    </source>
</evidence>
<evidence type="ECO:0000256" key="2">
    <source>
        <dbReference type="ARBA" id="ARBA00022679"/>
    </source>
</evidence>
<dbReference type="SUPFAM" id="SSF53335">
    <property type="entry name" value="S-adenosyl-L-methionine-dependent methyltransferases"/>
    <property type="match status" value="1"/>
</dbReference>
<keyword evidence="4" id="KW-0812">Transmembrane</keyword>
<reference evidence="5 6" key="1">
    <citation type="submission" date="2019-03" db="EMBL/GenBank/DDBJ databases">
        <title>Complete genome sequence of Ferrigenium kumadai strain An22, a microaerophilic iron-oxidizing bacterium isolated from a paddy field soil.</title>
        <authorList>
            <person name="Watanabe T."/>
            <person name="Asakawa S."/>
        </authorList>
    </citation>
    <scope>NUCLEOTIDE SEQUENCE [LARGE SCALE GENOMIC DNA]</scope>
    <source>
        <strain evidence="5 6">An22</strain>
    </source>
</reference>
<protein>
    <recommendedName>
        <fullName evidence="7">Class I SAM-dependent methyltransferase</fullName>
    </recommendedName>
</protein>
<evidence type="ECO:0000313" key="5">
    <source>
        <dbReference type="EMBL" id="BBJ00119.1"/>
    </source>
</evidence>
<keyword evidence="3" id="KW-0949">S-adenosyl-L-methionine</keyword>
<keyword evidence="4" id="KW-0472">Membrane</keyword>
<dbReference type="KEGG" id="fku:FGKAn22_18110"/>
<keyword evidence="4" id="KW-1133">Transmembrane helix</keyword>
<dbReference type="InterPro" id="IPR029063">
    <property type="entry name" value="SAM-dependent_MTases_sf"/>
</dbReference>
<dbReference type="EMBL" id="AP019536">
    <property type="protein sequence ID" value="BBJ00119.1"/>
    <property type="molecule type" value="Genomic_DNA"/>
</dbReference>
<evidence type="ECO:0000256" key="1">
    <source>
        <dbReference type="ARBA" id="ARBA00022603"/>
    </source>
</evidence>
<name>A0AAN1T012_9PROT</name>
<gene>
    <name evidence="5" type="ORF">FGKAn22_18110</name>
</gene>
<feature type="transmembrane region" description="Helical" evidence="4">
    <location>
        <begin position="70"/>
        <end position="95"/>
    </location>
</feature>
<evidence type="ECO:0000256" key="3">
    <source>
        <dbReference type="ARBA" id="ARBA00022691"/>
    </source>
</evidence>
<keyword evidence="1" id="KW-0489">Methyltransferase</keyword>
<keyword evidence="2" id="KW-0808">Transferase</keyword>
<dbReference type="Gene3D" id="3.40.50.150">
    <property type="entry name" value="Vaccinia Virus protein VP39"/>
    <property type="match status" value="1"/>
</dbReference>
<feature type="transmembrane region" description="Helical" evidence="4">
    <location>
        <begin position="35"/>
        <end position="58"/>
    </location>
</feature>
<accession>A0AAN1T012</accession>
<sequence>MFTKLPPAVTALLLQFAAFALAVLSLRVAGQQVSALTFALLCGAYAAAFSYFAGLASWWLTIQFAFVPALVLMLAFDIPSGFFLAAFLVLLAVYWSTFRTQVPLYLSSNKVWQALEDLLPQQKPGADLRFVDLGSGLGGVLTHLASVRPDGQYTGVESAPLPFLWSWLRIRLGGHSNCKVHWGSIWDDKLGACDLSQYDVVFAYLSPVPMERLWHKARAEMRPGSVFVSSTFAVPEQSPHETVQVDDLHRSTLLVWRM</sequence>
<dbReference type="RefSeq" id="WP_246487380.1">
    <property type="nucleotide sequence ID" value="NZ_AP019536.1"/>
</dbReference>
<organism evidence="5 6">
    <name type="scientific">Ferrigenium kumadai</name>
    <dbReference type="NCBI Taxonomy" id="1682490"/>
    <lineage>
        <taxon>Bacteria</taxon>
        <taxon>Pseudomonadati</taxon>
        <taxon>Pseudomonadota</taxon>
        <taxon>Betaproteobacteria</taxon>
        <taxon>Nitrosomonadales</taxon>
        <taxon>Gallionellaceae</taxon>
        <taxon>Ferrigenium</taxon>
    </lineage>
</organism>
<dbReference type="GO" id="GO:0032259">
    <property type="term" value="P:methylation"/>
    <property type="evidence" value="ECO:0007669"/>
    <property type="project" value="UniProtKB-KW"/>
</dbReference>
<dbReference type="PANTHER" id="PTHR13610">
    <property type="entry name" value="METHYLTRANSFERASE DOMAIN-CONTAINING PROTEIN"/>
    <property type="match status" value="1"/>
</dbReference>
<dbReference type="Proteomes" id="UP001319121">
    <property type="component" value="Chromosome"/>
</dbReference>
<dbReference type="GO" id="GO:0016279">
    <property type="term" value="F:protein-lysine N-methyltransferase activity"/>
    <property type="evidence" value="ECO:0007669"/>
    <property type="project" value="InterPro"/>
</dbReference>
<keyword evidence="6" id="KW-1185">Reference proteome</keyword>